<protein>
    <submittedName>
        <fullName evidence="1">Uncharacterized protein</fullName>
    </submittedName>
</protein>
<evidence type="ECO:0000313" key="1">
    <source>
        <dbReference type="EMBL" id="GAV07173.1"/>
    </source>
</evidence>
<reference evidence="1 2" key="1">
    <citation type="journal article" date="2016" name="Nat. Commun.">
        <title>Extremotolerant tardigrade genome and improved radiotolerance of human cultured cells by tardigrade-unique protein.</title>
        <authorList>
            <person name="Hashimoto T."/>
            <person name="Horikawa D.D."/>
            <person name="Saito Y."/>
            <person name="Kuwahara H."/>
            <person name="Kozuka-Hata H."/>
            <person name="Shin-I T."/>
            <person name="Minakuchi Y."/>
            <person name="Ohishi K."/>
            <person name="Motoyama A."/>
            <person name="Aizu T."/>
            <person name="Enomoto A."/>
            <person name="Kondo K."/>
            <person name="Tanaka S."/>
            <person name="Hara Y."/>
            <person name="Koshikawa S."/>
            <person name="Sagara H."/>
            <person name="Miura T."/>
            <person name="Yokobori S."/>
            <person name="Miyagawa K."/>
            <person name="Suzuki Y."/>
            <person name="Kubo T."/>
            <person name="Oyama M."/>
            <person name="Kohara Y."/>
            <person name="Fujiyama A."/>
            <person name="Arakawa K."/>
            <person name="Katayama T."/>
            <person name="Toyoda A."/>
            <person name="Kunieda T."/>
        </authorList>
    </citation>
    <scope>NUCLEOTIDE SEQUENCE [LARGE SCALE GENOMIC DNA]</scope>
    <source>
        <strain evidence="1 2">YOKOZUNA-1</strain>
    </source>
</reference>
<proteinExistence type="predicted"/>
<dbReference type="EMBL" id="BDGG01000014">
    <property type="protein sequence ID" value="GAV07173.1"/>
    <property type="molecule type" value="Genomic_DNA"/>
</dbReference>
<comment type="caution">
    <text evidence="1">The sequence shown here is derived from an EMBL/GenBank/DDBJ whole genome shotgun (WGS) entry which is preliminary data.</text>
</comment>
<name>A0A1D1W352_RAMVA</name>
<keyword evidence="2" id="KW-1185">Reference proteome</keyword>
<sequence length="182" mass="21041">MVRCGLLPGWRYQRPLCPYGRPSTQPLRPSLWYLLQPGSGWHFRCALRPSRQLQQRDGRCPAGLFPGQDPLYLHADIRLLLGGSLLLQADERPIDHHHHHRLSSAAHLPRLGQPLSWTWTPRKPGCSTGLRSCYRALQRQCPRSCQFLHFYEHAHPLTPAPFRRENPSSSYILTWTLMPIFP</sequence>
<gene>
    <name evidence="1" type="primary">RvY_17047</name>
    <name evidence="1" type="synonym">RvY_17047.2</name>
    <name evidence="1" type="ORF">RvY_17047-2</name>
</gene>
<organism evidence="1 2">
    <name type="scientific">Ramazzottius varieornatus</name>
    <name type="common">Water bear</name>
    <name type="synonym">Tardigrade</name>
    <dbReference type="NCBI Taxonomy" id="947166"/>
    <lineage>
        <taxon>Eukaryota</taxon>
        <taxon>Metazoa</taxon>
        <taxon>Ecdysozoa</taxon>
        <taxon>Tardigrada</taxon>
        <taxon>Eutardigrada</taxon>
        <taxon>Parachela</taxon>
        <taxon>Hypsibioidea</taxon>
        <taxon>Ramazzottiidae</taxon>
        <taxon>Ramazzottius</taxon>
    </lineage>
</organism>
<dbReference type="Proteomes" id="UP000186922">
    <property type="component" value="Unassembled WGS sequence"/>
</dbReference>
<evidence type="ECO:0000313" key="2">
    <source>
        <dbReference type="Proteomes" id="UP000186922"/>
    </source>
</evidence>
<dbReference type="AlphaFoldDB" id="A0A1D1W352"/>
<accession>A0A1D1W352</accession>